<sequence length="54" mass="6514">MLAVHTESIEYINLKSFEYLKQHNKIKICSNFRPSYNMLICKLSFNVHRIELRV</sequence>
<evidence type="ECO:0000313" key="1">
    <source>
        <dbReference type="EMBL" id="MBX32783.1"/>
    </source>
</evidence>
<name>A0A2P2MRD2_RHIMU</name>
<protein>
    <submittedName>
        <fullName evidence="1">Uncharacterized protein</fullName>
    </submittedName>
</protein>
<dbReference type="AlphaFoldDB" id="A0A2P2MRD2"/>
<reference evidence="1" key="1">
    <citation type="submission" date="2018-02" db="EMBL/GenBank/DDBJ databases">
        <title>Rhizophora mucronata_Transcriptome.</title>
        <authorList>
            <person name="Meera S.P."/>
            <person name="Sreeshan A."/>
            <person name="Augustine A."/>
        </authorList>
    </citation>
    <scope>NUCLEOTIDE SEQUENCE</scope>
    <source>
        <tissue evidence="1">Leaf</tissue>
    </source>
</reference>
<organism evidence="1">
    <name type="scientific">Rhizophora mucronata</name>
    <name type="common">Asiatic mangrove</name>
    <dbReference type="NCBI Taxonomy" id="61149"/>
    <lineage>
        <taxon>Eukaryota</taxon>
        <taxon>Viridiplantae</taxon>
        <taxon>Streptophyta</taxon>
        <taxon>Embryophyta</taxon>
        <taxon>Tracheophyta</taxon>
        <taxon>Spermatophyta</taxon>
        <taxon>Magnoliopsida</taxon>
        <taxon>eudicotyledons</taxon>
        <taxon>Gunneridae</taxon>
        <taxon>Pentapetalae</taxon>
        <taxon>rosids</taxon>
        <taxon>fabids</taxon>
        <taxon>Malpighiales</taxon>
        <taxon>Rhizophoraceae</taxon>
        <taxon>Rhizophora</taxon>
    </lineage>
</organism>
<dbReference type="EMBL" id="GGEC01052299">
    <property type="protein sequence ID" value="MBX32783.1"/>
    <property type="molecule type" value="Transcribed_RNA"/>
</dbReference>
<accession>A0A2P2MRD2</accession>
<proteinExistence type="predicted"/>